<accession>A0A419DAI4</accession>
<reference evidence="1 2" key="1">
    <citation type="journal article" date="2017" name="ISME J.">
        <title>Energy and carbon metabolisms in a deep terrestrial subsurface fluid microbial community.</title>
        <authorList>
            <person name="Momper L."/>
            <person name="Jungbluth S.P."/>
            <person name="Lee M.D."/>
            <person name="Amend J.P."/>
        </authorList>
    </citation>
    <scope>NUCLEOTIDE SEQUENCE [LARGE SCALE GENOMIC DNA]</scope>
    <source>
        <strain evidence="1">SURF_29</strain>
    </source>
</reference>
<dbReference type="EMBL" id="QZJW01000055">
    <property type="protein sequence ID" value="RJO60115.1"/>
    <property type="molecule type" value="Genomic_DNA"/>
</dbReference>
<protein>
    <submittedName>
        <fullName evidence="1">Uncharacterized protein</fullName>
    </submittedName>
</protein>
<comment type="caution">
    <text evidence="1">The sequence shown here is derived from an EMBL/GenBank/DDBJ whole genome shotgun (WGS) entry which is preliminary data.</text>
</comment>
<gene>
    <name evidence="1" type="ORF">C4544_07200</name>
</gene>
<name>A0A419DAI4_9BACT</name>
<dbReference type="Proteomes" id="UP000285655">
    <property type="component" value="Unassembled WGS sequence"/>
</dbReference>
<organism evidence="1 2">
    <name type="scientific">candidate division WS5 bacterium</name>
    <dbReference type="NCBI Taxonomy" id="2093353"/>
    <lineage>
        <taxon>Bacteria</taxon>
        <taxon>candidate division WS5</taxon>
    </lineage>
</organism>
<dbReference type="AlphaFoldDB" id="A0A419DAI4"/>
<evidence type="ECO:0000313" key="2">
    <source>
        <dbReference type="Proteomes" id="UP000285655"/>
    </source>
</evidence>
<sequence>MKDLKIVKPITEDEMIAVFLKAEIVSKRFGKRVLDAVKDESVSRIIIDKPDLEDNQENRKRRKVLAAARCYGENKALFSGFPNDVKWYRAVITGEGLKKVKYIPEDYWVNISKGTRLPKVAVETIKSGEEIFRQKNNAFWEVAKTVKKGIRLPELILVGINVDSMLVVIEGHLRITGYVFDSEHTPQNLEVIIGLSEHMTEWWAYLDRIRKLRIDKAIYEVDDESKTYRFLRRNPNWQKLSLEENMLNKKSINGYTRVFRDGTTKKFHIE</sequence>
<proteinExistence type="predicted"/>
<evidence type="ECO:0000313" key="1">
    <source>
        <dbReference type="EMBL" id="RJO60115.1"/>
    </source>
</evidence>